<keyword evidence="1" id="KW-0378">Hydrolase</keyword>
<dbReference type="GO" id="GO:0016787">
    <property type="term" value="F:hydrolase activity"/>
    <property type="evidence" value="ECO:0007669"/>
    <property type="project" value="UniProtKB-KW"/>
</dbReference>
<dbReference type="AlphaFoldDB" id="D3BSR2"/>
<dbReference type="EMBL" id="ADBJ01000054">
    <property type="protein sequence ID" value="EFA75527.1"/>
    <property type="molecule type" value="Genomic_DNA"/>
</dbReference>
<dbReference type="PANTHER" id="PTHR21174:SF0">
    <property type="entry name" value="HD PHOSPHOHYDROLASE FAMILY PROTEIN-RELATED"/>
    <property type="match status" value="1"/>
</dbReference>
<dbReference type="PIRSF" id="PIRSF035170">
    <property type="entry name" value="HD_phosphohydro"/>
    <property type="match status" value="1"/>
</dbReference>
<reference evidence="1 2" key="1">
    <citation type="journal article" date="2011" name="Genome Res.">
        <title>Phylogeny-wide analysis of social amoeba genomes highlights ancient origins for complex intercellular communication.</title>
        <authorList>
            <person name="Heidel A.J."/>
            <person name="Lawal H.M."/>
            <person name="Felder M."/>
            <person name="Schilde C."/>
            <person name="Helps N.R."/>
            <person name="Tunggal B."/>
            <person name="Rivero F."/>
            <person name="John U."/>
            <person name="Schleicher M."/>
            <person name="Eichinger L."/>
            <person name="Platzer M."/>
            <person name="Noegel A.A."/>
            <person name="Schaap P."/>
            <person name="Gloeckner G."/>
        </authorList>
    </citation>
    <scope>NUCLEOTIDE SEQUENCE [LARGE SCALE GENOMIC DNA]</scope>
    <source>
        <strain evidence="2">ATCC 26659 / Pp 5 / PN500</strain>
    </source>
</reference>
<dbReference type="InterPro" id="IPR009218">
    <property type="entry name" value="HD_phosphohydro"/>
</dbReference>
<keyword evidence="2" id="KW-1185">Reference proteome</keyword>
<dbReference type="InParanoid" id="D3BSR2"/>
<accession>D3BSR2</accession>
<evidence type="ECO:0000313" key="1">
    <source>
        <dbReference type="EMBL" id="EFA75527.1"/>
    </source>
</evidence>
<dbReference type="SUPFAM" id="SSF109604">
    <property type="entry name" value="HD-domain/PDEase-like"/>
    <property type="match status" value="1"/>
</dbReference>
<evidence type="ECO:0000313" key="2">
    <source>
        <dbReference type="Proteomes" id="UP000001396"/>
    </source>
</evidence>
<dbReference type="PANTHER" id="PTHR21174">
    <property type="match status" value="1"/>
</dbReference>
<dbReference type="Proteomes" id="UP000001396">
    <property type="component" value="Unassembled WGS sequence"/>
</dbReference>
<proteinExistence type="predicted"/>
<dbReference type="OMA" id="EPHRAYH"/>
<dbReference type="Gene3D" id="1.10.472.50">
    <property type="entry name" value="HD-domain/PDEase-like"/>
    <property type="match status" value="1"/>
</dbReference>
<comment type="caution">
    <text evidence="1">The sequence shown here is derived from an EMBL/GenBank/DDBJ whole genome shotgun (WGS) entry which is preliminary data.</text>
</comment>
<gene>
    <name evidence="1" type="ORF">PPL_11031</name>
</gene>
<organism evidence="1 2">
    <name type="scientific">Heterostelium pallidum (strain ATCC 26659 / Pp 5 / PN500)</name>
    <name type="common">Cellular slime mold</name>
    <name type="synonym">Polysphondylium pallidum</name>
    <dbReference type="NCBI Taxonomy" id="670386"/>
    <lineage>
        <taxon>Eukaryota</taxon>
        <taxon>Amoebozoa</taxon>
        <taxon>Evosea</taxon>
        <taxon>Eumycetozoa</taxon>
        <taxon>Dictyostelia</taxon>
        <taxon>Acytosteliales</taxon>
        <taxon>Acytosteliaceae</taxon>
        <taxon>Heterostelium</taxon>
    </lineage>
</organism>
<protein>
    <submittedName>
        <fullName evidence="1">Predicted HD phosphohydrolase family protein</fullName>
    </submittedName>
</protein>
<sequence>MSRLNHLKSKWLSLTIESLRINDGVANRWFSTLESYYTPTPVRCYHNFNHIDELLTLHDRYAPVLKTPNICQLAIWFHDVVYDPTKHDNEDKSIEMFKSFAEESHLDGVTVDRVSEYIDATKHHTKIPTTNTDQDYFLDMDISILGREPNVYLEYSKNIRKEYIHVPEQQYRVGRSLILEKFKELGESLYKTNEFKRLYAKNAVDNLQSEIDRLSDESQPI</sequence>
<name>D3BSR2_HETP5</name>
<dbReference type="RefSeq" id="XP_020427661.1">
    <property type="nucleotide sequence ID" value="XM_020581791.1"/>
</dbReference>
<dbReference type="GeneID" id="31366500"/>